<dbReference type="Proteomes" id="UP001605036">
    <property type="component" value="Unassembled WGS sequence"/>
</dbReference>
<dbReference type="AlphaFoldDB" id="A0ABD1XPP8"/>
<evidence type="ECO:0000313" key="2">
    <source>
        <dbReference type="EMBL" id="KAL2609881.1"/>
    </source>
</evidence>
<gene>
    <name evidence="2" type="ORF">R1flu_028454</name>
</gene>
<keyword evidence="3" id="KW-1185">Reference proteome</keyword>
<evidence type="ECO:0000313" key="3">
    <source>
        <dbReference type="Proteomes" id="UP001605036"/>
    </source>
</evidence>
<feature type="compositionally biased region" description="Basic and acidic residues" evidence="1">
    <location>
        <begin position="17"/>
        <end position="28"/>
    </location>
</feature>
<dbReference type="EMBL" id="JBHFFA010000008">
    <property type="protein sequence ID" value="KAL2609881.1"/>
    <property type="molecule type" value="Genomic_DNA"/>
</dbReference>
<proteinExistence type="predicted"/>
<reference evidence="2 3" key="1">
    <citation type="submission" date="2024-09" db="EMBL/GenBank/DDBJ databases">
        <title>Chromosome-scale assembly of Riccia fluitans.</title>
        <authorList>
            <person name="Paukszto L."/>
            <person name="Sawicki J."/>
            <person name="Karawczyk K."/>
            <person name="Piernik-Szablinska J."/>
            <person name="Szczecinska M."/>
            <person name="Mazdziarz M."/>
        </authorList>
    </citation>
    <scope>NUCLEOTIDE SEQUENCE [LARGE SCALE GENOMIC DNA]</scope>
    <source>
        <strain evidence="2">Rf_01</strain>
        <tissue evidence="2">Aerial parts of the thallus</tissue>
    </source>
</reference>
<comment type="caution">
    <text evidence="2">The sequence shown here is derived from an EMBL/GenBank/DDBJ whole genome shotgun (WGS) entry which is preliminary data.</text>
</comment>
<accession>A0ABD1XPP8</accession>
<evidence type="ECO:0000256" key="1">
    <source>
        <dbReference type="SAM" id="MobiDB-lite"/>
    </source>
</evidence>
<protein>
    <submittedName>
        <fullName evidence="2">Uncharacterized protein</fullName>
    </submittedName>
</protein>
<feature type="compositionally biased region" description="Pro residues" evidence="1">
    <location>
        <begin position="1"/>
        <end position="10"/>
    </location>
</feature>
<name>A0ABD1XPP8_9MARC</name>
<feature type="region of interest" description="Disordered" evidence="1">
    <location>
        <begin position="1"/>
        <end position="28"/>
    </location>
</feature>
<organism evidence="2 3">
    <name type="scientific">Riccia fluitans</name>
    <dbReference type="NCBI Taxonomy" id="41844"/>
    <lineage>
        <taxon>Eukaryota</taxon>
        <taxon>Viridiplantae</taxon>
        <taxon>Streptophyta</taxon>
        <taxon>Embryophyta</taxon>
        <taxon>Marchantiophyta</taxon>
        <taxon>Marchantiopsida</taxon>
        <taxon>Marchantiidae</taxon>
        <taxon>Marchantiales</taxon>
        <taxon>Ricciaceae</taxon>
        <taxon>Riccia</taxon>
    </lineage>
</organism>
<sequence>MATPGSPGPTSPGYRSYDWRPEGCDGKSKYTDRRDMCFPAEGLVTRSCPTDCIIPAAKPCGPRRPPRCQSPCSAHLDACKCVGKNSRPPFPTRSANPCDYRLCSASETYAEKVSPPHSFACADSCNQQTLHRSPESKCDIEGPARAPDMDAAGIITKNPEYPWPADFHTIIRLDSSVKHQGVYKELGRIKGRPFWARAGDIMIVKMPRAHLRKDNGYVAFYTDTKFQLCPGDLLLRLGKFIPNNVWRYKQRYRLHQLTDEYRWLLIGLVDNFVDLLPLTSHTHRNADIDRHCRWFIPRRGDLIVHLKVEDNASMLAWYNPKTKNCLRKGDILVRAYIGSLTDFAGKVLDEVEAQVEIYMYTGLGLSWIYMGRDVCWLKDGYDIMPSPGNNA</sequence>